<dbReference type="EMBL" id="AP023359">
    <property type="protein sequence ID" value="BCJ70425.1"/>
    <property type="molecule type" value="Genomic_DNA"/>
</dbReference>
<name>A0A810NGR3_9ACTN</name>
<evidence type="ECO:0000313" key="2">
    <source>
        <dbReference type="Proteomes" id="UP000680866"/>
    </source>
</evidence>
<organism evidence="1 2">
    <name type="scientific">Polymorphospora rubra</name>
    <dbReference type="NCBI Taxonomy" id="338584"/>
    <lineage>
        <taxon>Bacteria</taxon>
        <taxon>Bacillati</taxon>
        <taxon>Actinomycetota</taxon>
        <taxon>Actinomycetes</taxon>
        <taxon>Micromonosporales</taxon>
        <taxon>Micromonosporaceae</taxon>
        <taxon>Polymorphospora</taxon>
    </lineage>
</organism>
<reference evidence="1" key="1">
    <citation type="submission" date="2020-08" db="EMBL/GenBank/DDBJ databases">
        <title>Whole genome shotgun sequence of Polymorphospora rubra NBRC 101157.</title>
        <authorList>
            <person name="Komaki H."/>
            <person name="Tamura T."/>
        </authorList>
    </citation>
    <scope>NUCLEOTIDE SEQUENCE</scope>
    <source>
        <strain evidence="1">NBRC 101157</strain>
    </source>
</reference>
<dbReference type="KEGG" id="pry:Prubr_74460"/>
<dbReference type="Proteomes" id="UP000680866">
    <property type="component" value="Chromosome"/>
</dbReference>
<proteinExistence type="predicted"/>
<keyword evidence="2" id="KW-1185">Reference proteome</keyword>
<dbReference type="AlphaFoldDB" id="A0A810NGR3"/>
<evidence type="ECO:0000313" key="1">
    <source>
        <dbReference type="EMBL" id="BCJ70425.1"/>
    </source>
</evidence>
<gene>
    <name evidence="1" type="ORF">Prubr_74460</name>
</gene>
<protein>
    <submittedName>
        <fullName evidence="1">Uncharacterized protein</fullName>
    </submittedName>
</protein>
<sequence>MGGYDSGMSKNGGVGLVEDGDEVVDGLLRLGLVGLGRPSLMPWPAGADYEVQRFERERGKLRHWLGQYRLGWFVGHLRKAVL</sequence>
<accession>A0A810NGR3</accession>